<dbReference type="PANTHER" id="PTHR30173">
    <property type="entry name" value="SIGMA 19 FACTOR"/>
    <property type="match status" value="1"/>
</dbReference>
<feature type="compositionally biased region" description="Basic and acidic residues" evidence="5">
    <location>
        <begin position="194"/>
        <end position="213"/>
    </location>
</feature>
<dbReference type="Gene3D" id="1.10.10.10">
    <property type="entry name" value="Winged helix-like DNA-binding domain superfamily/Winged helix DNA-binding domain"/>
    <property type="match status" value="1"/>
</dbReference>
<dbReference type="Gene3D" id="1.10.1740.10">
    <property type="match status" value="1"/>
</dbReference>
<dbReference type="InterPro" id="IPR013325">
    <property type="entry name" value="RNA_pol_sigma_r2"/>
</dbReference>
<evidence type="ECO:0000259" key="6">
    <source>
        <dbReference type="Pfam" id="PF04542"/>
    </source>
</evidence>
<evidence type="ECO:0000256" key="3">
    <source>
        <dbReference type="ARBA" id="ARBA00023082"/>
    </source>
</evidence>
<evidence type="ECO:0000256" key="5">
    <source>
        <dbReference type="SAM" id="MobiDB-lite"/>
    </source>
</evidence>
<accession>A0ABN3T7I2</accession>
<evidence type="ECO:0000259" key="7">
    <source>
        <dbReference type="Pfam" id="PF08281"/>
    </source>
</evidence>
<dbReference type="InterPro" id="IPR013324">
    <property type="entry name" value="RNA_pol_sigma_r3/r4-like"/>
</dbReference>
<feature type="domain" description="RNA polymerase sigma factor 70 region 4 type 2" evidence="7">
    <location>
        <begin position="137"/>
        <end position="187"/>
    </location>
</feature>
<dbReference type="InterPro" id="IPR036388">
    <property type="entry name" value="WH-like_DNA-bd_sf"/>
</dbReference>
<dbReference type="EMBL" id="BAAASK010000022">
    <property type="protein sequence ID" value="GAA2695934.1"/>
    <property type="molecule type" value="Genomic_DNA"/>
</dbReference>
<keyword evidence="3" id="KW-0731">Sigma factor</keyword>
<dbReference type="PANTHER" id="PTHR30173:SF36">
    <property type="entry name" value="ECF RNA POLYMERASE SIGMA FACTOR SIGJ"/>
    <property type="match status" value="1"/>
</dbReference>
<keyword evidence="2" id="KW-0805">Transcription regulation</keyword>
<evidence type="ECO:0000256" key="2">
    <source>
        <dbReference type="ARBA" id="ARBA00023015"/>
    </source>
</evidence>
<feature type="region of interest" description="Disordered" evidence="5">
    <location>
        <begin position="1"/>
        <end position="39"/>
    </location>
</feature>
<feature type="region of interest" description="Disordered" evidence="5">
    <location>
        <begin position="194"/>
        <end position="221"/>
    </location>
</feature>
<dbReference type="Pfam" id="PF08281">
    <property type="entry name" value="Sigma70_r4_2"/>
    <property type="match status" value="1"/>
</dbReference>
<dbReference type="InterPro" id="IPR007627">
    <property type="entry name" value="RNA_pol_sigma70_r2"/>
</dbReference>
<evidence type="ECO:0000256" key="4">
    <source>
        <dbReference type="ARBA" id="ARBA00023163"/>
    </source>
</evidence>
<keyword evidence="4" id="KW-0804">Transcription</keyword>
<feature type="domain" description="RNA polymerase sigma-70 region 2" evidence="6">
    <location>
        <begin position="39"/>
        <end position="101"/>
    </location>
</feature>
<dbReference type="InterPro" id="IPR013249">
    <property type="entry name" value="RNA_pol_sigma70_r4_t2"/>
</dbReference>
<dbReference type="InterPro" id="IPR052704">
    <property type="entry name" value="ECF_Sigma-70_Domain"/>
</dbReference>
<gene>
    <name evidence="8" type="ORF">GCM10010310_58030</name>
</gene>
<comment type="similarity">
    <text evidence="1">Belongs to the sigma-70 factor family. ECF subfamily.</text>
</comment>
<dbReference type="Pfam" id="PF04542">
    <property type="entry name" value="Sigma70_r2"/>
    <property type="match status" value="1"/>
</dbReference>
<evidence type="ECO:0000313" key="8">
    <source>
        <dbReference type="EMBL" id="GAA2695934.1"/>
    </source>
</evidence>
<feature type="compositionally biased region" description="Basic and acidic residues" evidence="5">
    <location>
        <begin position="7"/>
        <end position="16"/>
    </location>
</feature>
<dbReference type="SUPFAM" id="SSF88659">
    <property type="entry name" value="Sigma3 and sigma4 domains of RNA polymerase sigma factors"/>
    <property type="match status" value="1"/>
</dbReference>
<dbReference type="Proteomes" id="UP001499989">
    <property type="component" value="Unassembled WGS sequence"/>
</dbReference>
<comment type="caution">
    <text evidence="8">The sequence shown here is derived from an EMBL/GenBank/DDBJ whole genome shotgun (WGS) entry which is preliminary data.</text>
</comment>
<name>A0ABN3T7I2_9ACTN</name>
<protein>
    <submittedName>
        <fullName evidence="8">Sigma factor-like helix-turn-helix DNA-binding protein</fullName>
    </submittedName>
</protein>
<proteinExistence type="inferred from homology"/>
<evidence type="ECO:0000313" key="9">
    <source>
        <dbReference type="Proteomes" id="UP001499989"/>
    </source>
</evidence>
<evidence type="ECO:0000256" key="1">
    <source>
        <dbReference type="ARBA" id="ARBA00010641"/>
    </source>
</evidence>
<keyword evidence="9" id="KW-1185">Reference proteome</keyword>
<organism evidence="8 9">
    <name type="scientific">Streptomyces violaceolatus</name>
    <dbReference type="NCBI Taxonomy" id="67378"/>
    <lineage>
        <taxon>Bacteria</taxon>
        <taxon>Bacillati</taxon>
        <taxon>Actinomycetota</taxon>
        <taxon>Actinomycetes</taxon>
        <taxon>Kitasatosporales</taxon>
        <taxon>Streptomycetaceae</taxon>
        <taxon>Streptomyces</taxon>
        <taxon>Streptomyces violaceoruber group</taxon>
    </lineage>
</organism>
<sequence>MGAKRVGQHDSGDGRGRAQPSVSDGEPPTGPPGRTDDVFARHGPRLFRIAYGMLGSTTRAEDVVRDVRLRWQATDRAVVADPQAYLTTATTRLSIRAALSARTRRASYIGPWLPEPLDTGNGGATGAEGTKPVAFDVLLMLERLDLAERAAFVLRETLSSPYAEIAAVLGVDEAQARHLVHRARRHLAADLATDRVADRQGREDTAGQKRGGDGAEDYEAA</sequence>
<reference evidence="8 9" key="1">
    <citation type="journal article" date="2019" name="Int. J. Syst. Evol. Microbiol.">
        <title>The Global Catalogue of Microorganisms (GCM) 10K type strain sequencing project: providing services to taxonomists for standard genome sequencing and annotation.</title>
        <authorList>
            <consortium name="The Broad Institute Genomics Platform"/>
            <consortium name="The Broad Institute Genome Sequencing Center for Infectious Disease"/>
            <person name="Wu L."/>
            <person name="Ma J."/>
        </authorList>
    </citation>
    <scope>NUCLEOTIDE SEQUENCE [LARGE SCALE GENOMIC DNA]</scope>
    <source>
        <strain evidence="8 9">JCM 4531</strain>
    </source>
</reference>
<dbReference type="SUPFAM" id="SSF88946">
    <property type="entry name" value="Sigma2 domain of RNA polymerase sigma factors"/>
    <property type="match status" value="1"/>
</dbReference>